<keyword evidence="6" id="KW-0832">Ubl conjugation</keyword>
<dbReference type="Gene3D" id="3.80.10.10">
    <property type="entry name" value="Ribonuclease Inhibitor"/>
    <property type="match status" value="1"/>
</dbReference>
<reference evidence="10" key="1">
    <citation type="thesis" date="2020" institute="ProQuest LLC" country="789 East Eisenhower Parkway, Ann Arbor, MI, USA">
        <title>Comparative Genomics and Chromosome Evolution.</title>
        <authorList>
            <person name="Mudd A.B."/>
        </authorList>
    </citation>
    <scope>NUCLEOTIDE SEQUENCE</scope>
    <source>
        <strain evidence="10">1538</strain>
        <tissue evidence="10">Blood</tissue>
    </source>
</reference>
<keyword evidence="7" id="KW-0395">Inflammatory response</keyword>
<feature type="domain" description="NACHT" evidence="9">
    <location>
        <begin position="179"/>
        <end position="311"/>
    </location>
</feature>
<evidence type="ECO:0000313" key="10">
    <source>
        <dbReference type="EMBL" id="DBA23735.1"/>
    </source>
</evidence>
<keyword evidence="8" id="KW-1271">Inflammasome</keyword>
<dbReference type="GO" id="GO:0005829">
    <property type="term" value="C:cytosol"/>
    <property type="evidence" value="ECO:0007669"/>
    <property type="project" value="UniProtKB-SubCell"/>
</dbReference>
<comment type="caution">
    <text evidence="10">The sequence shown here is derived from an EMBL/GenBank/DDBJ whole genome shotgun (WGS) entry which is preliminary data.</text>
</comment>
<accession>A0AAV3AFD2</accession>
<dbReference type="EMBL" id="DYDO01000006">
    <property type="protein sequence ID" value="DBA23735.1"/>
    <property type="molecule type" value="Genomic_DNA"/>
</dbReference>
<dbReference type="Gene3D" id="3.40.50.300">
    <property type="entry name" value="P-loop containing nucleotide triphosphate hydrolases"/>
    <property type="match status" value="1"/>
</dbReference>
<dbReference type="AlphaFoldDB" id="A0AAV3AFD2"/>
<evidence type="ECO:0000256" key="6">
    <source>
        <dbReference type="ARBA" id="ARBA00022843"/>
    </source>
</evidence>
<evidence type="ECO:0000259" key="9">
    <source>
        <dbReference type="PROSITE" id="PS50837"/>
    </source>
</evidence>
<dbReference type="Pfam" id="PF05729">
    <property type="entry name" value="NACHT"/>
    <property type="match status" value="1"/>
</dbReference>
<keyword evidence="2" id="KW-0963">Cytoplasm</keyword>
<dbReference type="SUPFAM" id="SSF52540">
    <property type="entry name" value="P-loop containing nucleoside triphosphate hydrolases"/>
    <property type="match status" value="1"/>
</dbReference>
<keyword evidence="3" id="KW-0677">Repeat</keyword>
<gene>
    <name evidence="10" type="ORF">GDO54_014621</name>
</gene>
<evidence type="ECO:0000256" key="4">
    <source>
        <dbReference type="ARBA" id="ARBA00022741"/>
    </source>
</evidence>
<evidence type="ECO:0000256" key="5">
    <source>
        <dbReference type="ARBA" id="ARBA00022840"/>
    </source>
</evidence>
<dbReference type="GO" id="GO:0005524">
    <property type="term" value="F:ATP binding"/>
    <property type="evidence" value="ECO:0007669"/>
    <property type="project" value="UniProtKB-KW"/>
</dbReference>
<protein>
    <recommendedName>
        <fullName evidence="9">NACHT domain-containing protein</fullName>
    </recommendedName>
</protein>
<organism evidence="10 11">
    <name type="scientific">Pyxicephalus adspersus</name>
    <name type="common">African bullfrog</name>
    <dbReference type="NCBI Taxonomy" id="30357"/>
    <lineage>
        <taxon>Eukaryota</taxon>
        <taxon>Metazoa</taxon>
        <taxon>Chordata</taxon>
        <taxon>Craniata</taxon>
        <taxon>Vertebrata</taxon>
        <taxon>Euteleostomi</taxon>
        <taxon>Amphibia</taxon>
        <taxon>Batrachia</taxon>
        <taxon>Anura</taxon>
        <taxon>Neobatrachia</taxon>
        <taxon>Ranoidea</taxon>
        <taxon>Pyxicephalidae</taxon>
        <taxon>Pyxicephalinae</taxon>
        <taxon>Pyxicephalus</taxon>
    </lineage>
</organism>
<dbReference type="InterPro" id="IPR032675">
    <property type="entry name" value="LRR_dom_sf"/>
</dbReference>
<dbReference type="PROSITE" id="PS50837">
    <property type="entry name" value="NACHT"/>
    <property type="match status" value="1"/>
</dbReference>
<dbReference type="Proteomes" id="UP001181693">
    <property type="component" value="Unassembled WGS sequence"/>
</dbReference>
<comment type="subcellular location">
    <subcellularLocation>
        <location evidence="1">Inflammasome</location>
    </subcellularLocation>
</comment>
<dbReference type="Pfam" id="PF17776">
    <property type="entry name" value="NLRC4_HD2"/>
    <property type="match status" value="1"/>
</dbReference>
<keyword evidence="5" id="KW-0067">ATP-binding</keyword>
<name>A0AAV3AFD2_PYXAD</name>
<dbReference type="InterPro" id="IPR041267">
    <property type="entry name" value="NLRP_HD2"/>
</dbReference>
<evidence type="ECO:0000256" key="8">
    <source>
        <dbReference type="ARBA" id="ARBA00023233"/>
    </source>
</evidence>
<dbReference type="InterPro" id="IPR050637">
    <property type="entry name" value="NLRP_innate_immun_reg"/>
</dbReference>
<proteinExistence type="predicted"/>
<evidence type="ECO:0000313" key="11">
    <source>
        <dbReference type="Proteomes" id="UP001181693"/>
    </source>
</evidence>
<keyword evidence="4" id="KW-0547">Nucleotide-binding</keyword>
<dbReference type="SUPFAM" id="SSF52047">
    <property type="entry name" value="RNI-like"/>
    <property type="match status" value="1"/>
</dbReference>
<sequence>MVDQQLFKESTLYLQLRKDLEPFVFSEKLVEDILDAGKEAVIGFWDALYDSQLHCSSHNLYTQQRDVDKLGGSLMQQILLDVNGHPLSSELKEIQKHHRQHLLEKNMPRPSGSTGKNNLYVSDRYMDMIESQVRPSHRSSEHKLIETARKHKEYLQNYLETVPLNKSFSWCYRRKCAPHAVMVTGVPGIGKTTLLKKLVCDWANEKFYQRFSFIFFLRFQDLNKLEKISLESMILQEYPYLEDQLGNILQNPERLLFIFDGLDESNHEINFKSSQICHDIKQVGNVGAVVFGLVKQSLLKGCSLLFTSQPDKLVGMDISGFKRVLAIVGFLPKETQLYIERFFMNKALSDQVFSFLRENGVLYTLCYNPSYCWIICTLLSMFFKDQPTNDYQIMSSPPKTLTQLFAAFIARVLSNSSLDKISTRSLLRSVGWMAEHGVMNHITKFDKQTLAQFDLDMTSKLLPTLMKEFTSYPEPFFSFLHPITEEFLAALVHYIDYSPENLQRSLEKVKSYKNNRGDLFISFLCGLSDNTTRTILEPYLGDLSSDAAKDVFTWVQEYATEFQTLKKEKLLSIFFNVFEMQNKDLVAESLESFRKFDFGGVPLTPLDCSVLTFILQSCGEAEEFHLNGCKLRIEDIEKFAPALHTVHYLGLATNNFGDDGIMFVGSALKHPNCKICNLLLSSNGLTDRACSHLGPAISDNQTLRTLILSYNKLEGPHFGDLMTALSSPNCKLEELL</sequence>
<dbReference type="PANTHER" id="PTHR45690">
    <property type="entry name" value="NACHT, LRR AND PYD DOMAINS-CONTAINING PROTEIN 12"/>
    <property type="match status" value="1"/>
</dbReference>
<evidence type="ECO:0000256" key="2">
    <source>
        <dbReference type="ARBA" id="ARBA00022490"/>
    </source>
</evidence>
<dbReference type="InterPro" id="IPR027417">
    <property type="entry name" value="P-loop_NTPase"/>
</dbReference>
<dbReference type="InterPro" id="IPR007111">
    <property type="entry name" value="NACHT_NTPase"/>
</dbReference>
<dbReference type="SMART" id="SM00368">
    <property type="entry name" value="LRR_RI"/>
    <property type="match status" value="3"/>
</dbReference>
<dbReference type="PANTHER" id="PTHR45690:SF19">
    <property type="entry name" value="NACHT, LRR AND PYD DOMAINS-CONTAINING PROTEIN 3"/>
    <property type="match status" value="1"/>
</dbReference>
<evidence type="ECO:0000256" key="3">
    <source>
        <dbReference type="ARBA" id="ARBA00022737"/>
    </source>
</evidence>
<keyword evidence="11" id="KW-1185">Reference proteome</keyword>
<evidence type="ECO:0000256" key="1">
    <source>
        <dbReference type="ARBA" id="ARBA00004110"/>
    </source>
</evidence>
<evidence type="ECO:0000256" key="7">
    <source>
        <dbReference type="ARBA" id="ARBA00023198"/>
    </source>
</evidence>